<name>A0ABP0KTX6_9DINO</name>
<evidence type="ECO:0000313" key="4">
    <source>
        <dbReference type="Proteomes" id="UP001642484"/>
    </source>
</evidence>
<feature type="coiled-coil region" evidence="1">
    <location>
        <begin position="239"/>
        <end position="273"/>
    </location>
</feature>
<evidence type="ECO:0000256" key="2">
    <source>
        <dbReference type="SAM" id="MobiDB-lite"/>
    </source>
</evidence>
<gene>
    <name evidence="3" type="ORF">CCMP2556_LOCUS17826</name>
</gene>
<accession>A0ABP0KTX6</accession>
<keyword evidence="4" id="KW-1185">Reference proteome</keyword>
<evidence type="ECO:0000313" key="3">
    <source>
        <dbReference type="EMBL" id="CAK9030331.1"/>
    </source>
</evidence>
<feature type="region of interest" description="Disordered" evidence="2">
    <location>
        <begin position="320"/>
        <end position="354"/>
    </location>
</feature>
<reference evidence="3 4" key="1">
    <citation type="submission" date="2024-02" db="EMBL/GenBank/DDBJ databases">
        <authorList>
            <person name="Chen Y."/>
            <person name="Shah S."/>
            <person name="Dougan E. K."/>
            <person name="Thang M."/>
            <person name="Chan C."/>
        </authorList>
    </citation>
    <scope>NUCLEOTIDE SEQUENCE [LARGE SCALE GENOMIC DNA]</scope>
</reference>
<keyword evidence="1" id="KW-0175">Coiled coil</keyword>
<evidence type="ECO:0000256" key="1">
    <source>
        <dbReference type="SAM" id="Coils"/>
    </source>
</evidence>
<dbReference type="Proteomes" id="UP001642484">
    <property type="component" value="Unassembled WGS sequence"/>
</dbReference>
<protein>
    <submittedName>
        <fullName evidence="3">Uncharacterized protein</fullName>
    </submittedName>
</protein>
<organism evidence="3 4">
    <name type="scientific">Durusdinium trenchii</name>
    <dbReference type="NCBI Taxonomy" id="1381693"/>
    <lineage>
        <taxon>Eukaryota</taxon>
        <taxon>Sar</taxon>
        <taxon>Alveolata</taxon>
        <taxon>Dinophyceae</taxon>
        <taxon>Suessiales</taxon>
        <taxon>Symbiodiniaceae</taxon>
        <taxon>Durusdinium</taxon>
    </lineage>
</organism>
<feature type="compositionally biased region" description="Basic and acidic residues" evidence="2">
    <location>
        <begin position="339"/>
        <end position="353"/>
    </location>
</feature>
<comment type="caution">
    <text evidence="3">The sequence shown here is derived from an EMBL/GenBank/DDBJ whole genome shotgun (WGS) entry which is preliminary data.</text>
</comment>
<proteinExistence type="predicted"/>
<sequence>MAGGARVEERIGNFTIMEGPYQSLSDTVDAFPSGVSVVFDPFMAQDFPIDPRYAPRDPSEVLWGCFDNINTTCSCRQWEAMQRCWELMNNLILPDVAIRLRDDDAILETFELPDSFGVHVLLNSMMLAQVPVQRLGPNEAPILPAKFLTDGDQAHLCYFQNYNFRDQKVSKNFWDVGKVTLRRLNKLEWDSIRQEIWTYLSSAGKSIYDDADPSELKFLCESNALQLERSAQGEVQAEAAACEERLEVTRLALAQMQSEVTAQAELLEHVQQQMVELMSPPPMERSLRISRRVQRWTKLEPQLGRLRGLQGLELIKSSQSHSLTGAGREGLVPGPLETLDGRRREDDNGKDDNSLALHQHACPLAANTEAALKTVTEHSRAVGLEFAHFGARDPELEEARAGQDFHCPAACSASFALRRIPCSRSCFSRA</sequence>
<dbReference type="EMBL" id="CAXAMN010010001">
    <property type="protein sequence ID" value="CAK9030331.1"/>
    <property type="molecule type" value="Genomic_DNA"/>
</dbReference>